<evidence type="ECO:0000256" key="1">
    <source>
        <dbReference type="SAM" id="Phobius"/>
    </source>
</evidence>
<dbReference type="Proteomes" id="UP000292957">
    <property type="component" value="Unassembled WGS sequence"/>
</dbReference>
<gene>
    <name evidence="2" type="ORF">BD311DRAFT_758928</name>
</gene>
<evidence type="ECO:0000313" key="2">
    <source>
        <dbReference type="EMBL" id="TBU28163.1"/>
    </source>
</evidence>
<keyword evidence="1" id="KW-1133">Transmembrane helix</keyword>
<keyword evidence="1" id="KW-0812">Transmembrane</keyword>
<sequence>MTRSRAPQLTHLRCITICLIFGSTSLASYVLGSLHLAAATFNLVYLAWDFALSEACGARGNVQATIAGHETRPSIMHDLAVMRLRDFSNLRTARWQGTLFNGLQVTRTTLWLVWNVGLLAQAVGEKGQDVKG</sequence>
<proteinExistence type="predicted"/>
<dbReference type="EMBL" id="ML143424">
    <property type="protein sequence ID" value="TBU28163.1"/>
    <property type="molecule type" value="Genomic_DNA"/>
</dbReference>
<name>A0A4V2K0A9_9APHY</name>
<protein>
    <submittedName>
        <fullName evidence="2">Uncharacterized protein</fullName>
    </submittedName>
</protein>
<keyword evidence="1" id="KW-0472">Membrane</keyword>
<dbReference type="AlphaFoldDB" id="A0A4V2K0A9"/>
<accession>A0A4V2K0A9</accession>
<feature type="transmembrane region" description="Helical" evidence="1">
    <location>
        <begin position="12"/>
        <end position="32"/>
    </location>
</feature>
<dbReference type="OrthoDB" id="550575at2759"/>
<reference evidence="2" key="1">
    <citation type="submission" date="2019-01" db="EMBL/GenBank/DDBJ databases">
        <title>Draft genome sequences of three monokaryotic isolates of the white-rot basidiomycete fungus Dichomitus squalens.</title>
        <authorList>
            <consortium name="DOE Joint Genome Institute"/>
            <person name="Lopez S.C."/>
            <person name="Andreopoulos B."/>
            <person name="Pangilinan J."/>
            <person name="Lipzen A."/>
            <person name="Riley R."/>
            <person name="Ahrendt S."/>
            <person name="Ng V."/>
            <person name="Barry K."/>
            <person name="Daum C."/>
            <person name="Grigoriev I.V."/>
            <person name="Hilden K.S."/>
            <person name="Makela M.R."/>
            <person name="de Vries R.P."/>
        </authorList>
    </citation>
    <scope>NUCLEOTIDE SEQUENCE [LARGE SCALE GENOMIC DNA]</scope>
    <source>
        <strain evidence="2">OM18370.1</strain>
    </source>
</reference>
<organism evidence="2">
    <name type="scientific">Dichomitus squalens</name>
    <dbReference type="NCBI Taxonomy" id="114155"/>
    <lineage>
        <taxon>Eukaryota</taxon>
        <taxon>Fungi</taxon>
        <taxon>Dikarya</taxon>
        <taxon>Basidiomycota</taxon>
        <taxon>Agaricomycotina</taxon>
        <taxon>Agaricomycetes</taxon>
        <taxon>Polyporales</taxon>
        <taxon>Polyporaceae</taxon>
        <taxon>Dichomitus</taxon>
    </lineage>
</organism>